<dbReference type="EC" id="2.5.1.58" evidence="4"/>
<evidence type="ECO:0000256" key="10">
    <source>
        <dbReference type="ARBA" id="ARBA00041392"/>
    </source>
</evidence>
<keyword evidence="7" id="KW-0677">Repeat</keyword>
<dbReference type="GO" id="GO:0004660">
    <property type="term" value="F:protein farnesyltransferase activity"/>
    <property type="evidence" value="ECO:0007669"/>
    <property type="project" value="UniProtKB-EC"/>
</dbReference>
<proteinExistence type="inferred from homology"/>
<dbReference type="PANTHER" id="PTHR11129:SF1">
    <property type="entry name" value="PROTEIN FARNESYLTRANSFERASE_GERANYLGERANYLTRANSFERASE TYPE-1 SUBUNIT ALPHA"/>
    <property type="match status" value="1"/>
</dbReference>
<reference evidence="14" key="1">
    <citation type="submission" date="2023-03" db="EMBL/GenBank/DDBJ databases">
        <title>Emydomyces testavorans Genome Sequence.</title>
        <authorList>
            <person name="Hoyer L."/>
        </authorList>
    </citation>
    <scope>NUCLEOTIDE SEQUENCE</scope>
    <source>
        <strain evidence="14">16-2883</strain>
    </source>
</reference>
<evidence type="ECO:0000256" key="6">
    <source>
        <dbReference type="ARBA" id="ARBA00022679"/>
    </source>
</evidence>
<evidence type="ECO:0000313" key="14">
    <source>
        <dbReference type="EMBL" id="WEW61305.1"/>
    </source>
</evidence>
<dbReference type="Proteomes" id="UP001219355">
    <property type="component" value="Chromosome 4"/>
</dbReference>
<dbReference type="GO" id="GO:0004662">
    <property type="term" value="F:CAAX-protein geranylgeranyltransferase activity"/>
    <property type="evidence" value="ECO:0007669"/>
    <property type="project" value="UniProtKB-EC"/>
</dbReference>
<dbReference type="Gene3D" id="1.25.40.120">
    <property type="entry name" value="Protein prenylyltransferase"/>
    <property type="match status" value="1"/>
</dbReference>
<keyword evidence="15" id="KW-1185">Reference proteome</keyword>
<name>A0AAF0DM08_9EURO</name>
<sequence>MGKYSSSPLWSSVTPIPLDDGSNYYSPNSSSRPTEGDWKNETYPLATISYSDEYTEATAYLRAVMAANEMSERALELTADVIMLNPAHYTVWLYRAKIIQALNKDLHEEIAWLNKISLKHLKNYQIWHHRQLIMSSRTAFPHLPPSEQDFLTEMFALDSKNYHVWTYRHWLVRHFSLWDSTRELHDVEALIAADVRNNSAWNHRWVLRFGPRDERLLDSGVPNPTADRSSGGHRGRLDVVEEDLVDAEIAYAQGKIVLAPENRSAWAYARGVLRAAGRPMAELKMFASRFVDEEVENGVAVDYRVKSSLAVEWLADVFAEEAREGGEPTESRKCKTEAVKMLNLLKEKYDPIRKNYWDYRICMIENY</sequence>
<dbReference type="EC" id="2.5.1.59" evidence="3"/>
<dbReference type="InterPro" id="IPR002088">
    <property type="entry name" value="Prenyl_trans_a"/>
</dbReference>
<gene>
    <name evidence="14" type="primary">RAM2</name>
    <name evidence="14" type="ORF">PRK78_006795</name>
</gene>
<evidence type="ECO:0000256" key="3">
    <source>
        <dbReference type="ARBA" id="ARBA00012700"/>
    </source>
</evidence>
<evidence type="ECO:0000256" key="1">
    <source>
        <dbReference type="ARBA" id="ARBA00001946"/>
    </source>
</evidence>
<organism evidence="14 15">
    <name type="scientific">Emydomyces testavorans</name>
    <dbReference type="NCBI Taxonomy" id="2070801"/>
    <lineage>
        <taxon>Eukaryota</taxon>
        <taxon>Fungi</taxon>
        <taxon>Dikarya</taxon>
        <taxon>Ascomycota</taxon>
        <taxon>Pezizomycotina</taxon>
        <taxon>Eurotiomycetes</taxon>
        <taxon>Eurotiomycetidae</taxon>
        <taxon>Onygenales</taxon>
        <taxon>Nannizziopsiaceae</taxon>
        <taxon>Emydomyces</taxon>
    </lineage>
</organism>
<dbReference type="Pfam" id="PF01239">
    <property type="entry name" value="PPTA"/>
    <property type="match status" value="4"/>
</dbReference>
<evidence type="ECO:0000256" key="5">
    <source>
        <dbReference type="ARBA" id="ARBA00022602"/>
    </source>
</evidence>
<comment type="similarity">
    <text evidence="2">Belongs to the protein prenyltransferase subunit alpha family.</text>
</comment>
<dbReference type="SUPFAM" id="SSF48439">
    <property type="entry name" value="Protein prenylyltransferase"/>
    <property type="match status" value="1"/>
</dbReference>
<evidence type="ECO:0000256" key="2">
    <source>
        <dbReference type="ARBA" id="ARBA00006734"/>
    </source>
</evidence>
<dbReference type="GO" id="GO:0005965">
    <property type="term" value="C:protein farnesyltransferase complex"/>
    <property type="evidence" value="ECO:0007669"/>
    <property type="project" value="TreeGrafter"/>
</dbReference>
<evidence type="ECO:0000256" key="11">
    <source>
        <dbReference type="ARBA" id="ARBA00042436"/>
    </source>
</evidence>
<dbReference type="GO" id="GO:0005953">
    <property type="term" value="C:CAAX-protein geranylgeranyltransferase complex"/>
    <property type="evidence" value="ECO:0007669"/>
    <property type="project" value="TreeGrafter"/>
</dbReference>
<evidence type="ECO:0000256" key="7">
    <source>
        <dbReference type="ARBA" id="ARBA00022737"/>
    </source>
</evidence>
<protein>
    <recommendedName>
        <fullName evidence="9">Protein farnesyltransferase/geranylgeranyltransferase type-1 subunit alpha</fullName>
        <ecNumber evidence="4">2.5.1.58</ecNumber>
        <ecNumber evidence="3">2.5.1.59</ecNumber>
    </recommendedName>
    <alternativeName>
        <fullName evidence="12">CAAX farnesyltransferase subunit alpha</fullName>
    </alternativeName>
    <alternativeName>
        <fullName evidence="11">FTase-alpha</fullName>
    </alternativeName>
    <alternativeName>
        <fullName evidence="10">Ras proteins prenyltransferase subunit alpha</fullName>
    </alternativeName>
    <alternativeName>
        <fullName evidence="13">Type I protein geranyl-geranyltransferase subunit alpha</fullName>
    </alternativeName>
</protein>
<evidence type="ECO:0000256" key="12">
    <source>
        <dbReference type="ARBA" id="ARBA00043086"/>
    </source>
</evidence>
<evidence type="ECO:0000256" key="13">
    <source>
        <dbReference type="ARBA" id="ARBA00043219"/>
    </source>
</evidence>
<keyword evidence="6 14" id="KW-0808">Transferase</keyword>
<keyword evidence="8" id="KW-0460">Magnesium</keyword>
<evidence type="ECO:0000313" key="15">
    <source>
        <dbReference type="Proteomes" id="UP001219355"/>
    </source>
</evidence>
<keyword evidence="5" id="KW-0637">Prenyltransferase</keyword>
<evidence type="ECO:0000256" key="4">
    <source>
        <dbReference type="ARBA" id="ARBA00012702"/>
    </source>
</evidence>
<evidence type="ECO:0000256" key="9">
    <source>
        <dbReference type="ARBA" id="ARBA00040965"/>
    </source>
</evidence>
<dbReference type="AlphaFoldDB" id="A0AAF0DM08"/>
<comment type="cofactor">
    <cofactor evidence="1">
        <name>Mg(2+)</name>
        <dbReference type="ChEBI" id="CHEBI:18420"/>
    </cofactor>
</comment>
<dbReference type="PANTHER" id="PTHR11129">
    <property type="entry name" value="PROTEIN FARNESYLTRANSFERASE ALPHA SUBUNIT/RAB GERANYLGERANYL TRANSFERASE ALPHA SUBUNIT"/>
    <property type="match status" value="1"/>
</dbReference>
<accession>A0AAF0DM08</accession>
<dbReference type="EMBL" id="CP120630">
    <property type="protein sequence ID" value="WEW61305.1"/>
    <property type="molecule type" value="Genomic_DNA"/>
</dbReference>
<dbReference type="PROSITE" id="PS51147">
    <property type="entry name" value="PFTA"/>
    <property type="match status" value="4"/>
</dbReference>
<evidence type="ECO:0000256" key="8">
    <source>
        <dbReference type="ARBA" id="ARBA00022842"/>
    </source>
</evidence>